<dbReference type="SMART" id="SM00354">
    <property type="entry name" value="HTH_LACI"/>
    <property type="match status" value="1"/>
</dbReference>
<dbReference type="STRING" id="1280941.HY2_16075"/>
<dbReference type="InterPro" id="IPR046335">
    <property type="entry name" value="LacI/GalR-like_sensor"/>
</dbReference>
<dbReference type="RefSeq" id="WP_034828440.1">
    <property type="nucleotide sequence ID" value="NZ_AWFA01000046.1"/>
</dbReference>
<keyword evidence="2" id="KW-1185">Reference proteome</keyword>
<evidence type="ECO:0000313" key="1">
    <source>
        <dbReference type="EMBL" id="RAN34227.1"/>
    </source>
</evidence>
<dbReference type="GO" id="GO:0003700">
    <property type="term" value="F:DNA-binding transcription factor activity"/>
    <property type="evidence" value="ECO:0007669"/>
    <property type="project" value="TreeGrafter"/>
</dbReference>
<dbReference type="InterPro" id="IPR010982">
    <property type="entry name" value="Lambda_DNA-bd_dom_sf"/>
</dbReference>
<dbReference type="InterPro" id="IPR028082">
    <property type="entry name" value="Peripla_BP_I"/>
</dbReference>
<dbReference type="eggNOG" id="COG1609">
    <property type="taxonomic scope" value="Bacteria"/>
</dbReference>
<sequence>MAEKVTRNGRRQHATIKEVAELAGVSQMTVSRVLNGRNVVRETTRVRVEEAIRELKYRPNLLARSLAGGSSLFIGMIFNNPSNSYLSELLIGAMNRCREAGHHLVLEDFSSYAEPADVDQLVERLSGAGLDGILVVPPLSEDDHLLCKLDEAGIPAVLIAPKSMLEAGTSLSIDDEAAATRMTEYLIDHGHKRIGFVIGAKDQMSSHRRHSGFMKAMQAHGLEVDPALVKQGKFTYRSGMEAADAMLALDDLPTAIFASNDDMAAGVIASAFRHGKRVPEDISVVGYDDTPIASAIWPQLTTVRQPIAEMGYQSVDLLANFIADDEETGSAQRHAVLDVSIIERDSVRPLNS</sequence>
<protein>
    <submittedName>
        <fullName evidence="1">Uncharacterized protein</fullName>
    </submittedName>
</protein>
<proteinExistence type="predicted"/>
<dbReference type="Gene3D" id="1.10.260.40">
    <property type="entry name" value="lambda repressor-like DNA-binding domains"/>
    <property type="match status" value="1"/>
</dbReference>
<dbReference type="Gene3D" id="3.40.50.2300">
    <property type="match status" value="2"/>
</dbReference>
<name>A0A062U0N2_9PROT</name>
<evidence type="ECO:0000313" key="2">
    <source>
        <dbReference type="Proteomes" id="UP000249123"/>
    </source>
</evidence>
<dbReference type="SUPFAM" id="SSF47413">
    <property type="entry name" value="lambda repressor-like DNA-binding domains"/>
    <property type="match status" value="1"/>
</dbReference>
<organism evidence="1 2">
    <name type="scientific">Hyphomonas pacifica</name>
    <dbReference type="NCBI Taxonomy" id="1280941"/>
    <lineage>
        <taxon>Bacteria</taxon>
        <taxon>Pseudomonadati</taxon>
        <taxon>Pseudomonadota</taxon>
        <taxon>Alphaproteobacteria</taxon>
        <taxon>Hyphomonadales</taxon>
        <taxon>Hyphomonadaceae</taxon>
        <taxon>Hyphomonas</taxon>
    </lineage>
</organism>
<dbReference type="SUPFAM" id="SSF53822">
    <property type="entry name" value="Periplasmic binding protein-like I"/>
    <property type="match status" value="1"/>
</dbReference>
<dbReference type="InterPro" id="IPR000843">
    <property type="entry name" value="HTH_LacI"/>
</dbReference>
<dbReference type="EMBL" id="AWFB01000012">
    <property type="protein sequence ID" value="RAN34227.1"/>
    <property type="molecule type" value="Genomic_DNA"/>
</dbReference>
<dbReference type="PROSITE" id="PS50932">
    <property type="entry name" value="HTH_LACI_2"/>
    <property type="match status" value="1"/>
</dbReference>
<dbReference type="PANTHER" id="PTHR30146">
    <property type="entry name" value="LACI-RELATED TRANSCRIPTIONAL REPRESSOR"/>
    <property type="match status" value="1"/>
</dbReference>
<dbReference type="PANTHER" id="PTHR30146:SF153">
    <property type="entry name" value="LACTOSE OPERON REPRESSOR"/>
    <property type="match status" value="1"/>
</dbReference>
<accession>A0A328JYZ9</accession>
<dbReference type="PROSITE" id="PS50943">
    <property type="entry name" value="HTH_CROC1"/>
    <property type="match status" value="1"/>
</dbReference>
<accession>A0A062U0N2</accession>
<reference evidence="1 2" key="1">
    <citation type="submission" date="2013-04" db="EMBL/GenBank/DDBJ databases">
        <title>Hyphomonas sp. T24B3 Genome Sequencing.</title>
        <authorList>
            <person name="Lai Q."/>
            <person name="Shao Z."/>
        </authorList>
    </citation>
    <scope>NUCLEOTIDE SEQUENCE [LARGE SCALE GENOMIC DNA]</scope>
    <source>
        <strain evidence="1 2">T24B3</strain>
    </source>
</reference>
<dbReference type="CDD" id="cd01392">
    <property type="entry name" value="HTH_LacI"/>
    <property type="match status" value="1"/>
</dbReference>
<dbReference type="AlphaFoldDB" id="A0A062U0N2"/>
<gene>
    <name evidence="1" type="ORF">HY3_01080</name>
</gene>
<dbReference type="Proteomes" id="UP000249123">
    <property type="component" value="Unassembled WGS sequence"/>
</dbReference>
<dbReference type="CDD" id="cd01545">
    <property type="entry name" value="PBP1_SalR"/>
    <property type="match status" value="1"/>
</dbReference>
<dbReference type="PRINTS" id="PR00036">
    <property type="entry name" value="HTHLACI"/>
</dbReference>
<dbReference type="Pfam" id="PF00356">
    <property type="entry name" value="LacI"/>
    <property type="match status" value="1"/>
</dbReference>
<dbReference type="PROSITE" id="PS00356">
    <property type="entry name" value="HTH_LACI_1"/>
    <property type="match status" value="1"/>
</dbReference>
<dbReference type="InterPro" id="IPR001387">
    <property type="entry name" value="Cro/C1-type_HTH"/>
</dbReference>
<dbReference type="Pfam" id="PF13377">
    <property type="entry name" value="Peripla_BP_3"/>
    <property type="match status" value="1"/>
</dbReference>
<dbReference type="GO" id="GO:0000976">
    <property type="term" value="F:transcription cis-regulatory region binding"/>
    <property type="evidence" value="ECO:0007669"/>
    <property type="project" value="TreeGrafter"/>
</dbReference>
<comment type="caution">
    <text evidence="1">The sequence shown here is derived from an EMBL/GenBank/DDBJ whole genome shotgun (WGS) entry which is preliminary data.</text>
</comment>